<dbReference type="EMBL" id="LLXL01001006">
    <property type="protein sequence ID" value="PKK67094.1"/>
    <property type="molecule type" value="Genomic_DNA"/>
</dbReference>
<sequence>MPQNSNKRAQIANLSETATFHECAEFFKKFGKVKNTKVSIKNWVISLEKFRKEAGFIRKIDEIAIEAELDQQLSEYGRHGKYSILIVDDFKKRPDRGILIYDPLMLNLIFISKKLKKKQGYTELLTN</sequence>
<dbReference type="Proteomes" id="UP000233469">
    <property type="component" value="Unassembled WGS sequence"/>
</dbReference>
<gene>
    <name evidence="1" type="ORF">RhiirC2_714372</name>
</gene>
<accession>A0A2N1MZQ5</accession>
<dbReference type="AlphaFoldDB" id="A0A2N1MZQ5"/>
<name>A0A2N1MZQ5_9GLOM</name>
<protein>
    <submittedName>
        <fullName evidence="1">Uncharacterized protein</fullName>
    </submittedName>
</protein>
<reference evidence="1 2" key="2">
    <citation type="submission" date="2017-10" db="EMBL/GenBank/DDBJ databases">
        <title>Extensive intraspecific genome diversity in a model arbuscular mycorrhizal fungus.</title>
        <authorList>
            <person name="Chen E.C.H."/>
            <person name="Morin E."/>
            <person name="Baudet D."/>
            <person name="Noel J."/>
            <person name="Ndikumana S."/>
            <person name="Charron P."/>
            <person name="St-Onge C."/>
            <person name="Giorgi J."/>
            <person name="Grigoriev I.V."/>
            <person name="Roux C."/>
            <person name="Martin F.M."/>
            <person name="Corradi N."/>
        </authorList>
    </citation>
    <scope>NUCLEOTIDE SEQUENCE [LARGE SCALE GENOMIC DNA]</scope>
    <source>
        <strain evidence="1 2">C2</strain>
    </source>
</reference>
<reference evidence="1 2" key="1">
    <citation type="submission" date="2016-04" db="EMBL/GenBank/DDBJ databases">
        <title>Genome analyses suggest a sexual origin of heterokaryosis in a supposedly ancient asexual fungus.</title>
        <authorList>
            <person name="Ropars J."/>
            <person name="Sedzielewska K."/>
            <person name="Noel J."/>
            <person name="Charron P."/>
            <person name="Farinelli L."/>
            <person name="Marton T."/>
            <person name="Kruger M."/>
            <person name="Pelin A."/>
            <person name="Brachmann A."/>
            <person name="Corradi N."/>
        </authorList>
    </citation>
    <scope>NUCLEOTIDE SEQUENCE [LARGE SCALE GENOMIC DNA]</scope>
    <source>
        <strain evidence="1 2">C2</strain>
    </source>
</reference>
<evidence type="ECO:0000313" key="2">
    <source>
        <dbReference type="Proteomes" id="UP000233469"/>
    </source>
</evidence>
<dbReference type="VEuPathDB" id="FungiDB:FUN_024805"/>
<organism evidence="1 2">
    <name type="scientific">Rhizophagus irregularis</name>
    <dbReference type="NCBI Taxonomy" id="588596"/>
    <lineage>
        <taxon>Eukaryota</taxon>
        <taxon>Fungi</taxon>
        <taxon>Fungi incertae sedis</taxon>
        <taxon>Mucoromycota</taxon>
        <taxon>Glomeromycotina</taxon>
        <taxon>Glomeromycetes</taxon>
        <taxon>Glomerales</taxon>
        <taxon>Glomeraceae</taxon>
        <taxon>Rhizophagus</taxon>
    </lineage>
</organism>
<dbReference type="VEuPathDB" id="FungiDB:RhiirA1_467245"/>
<comment type="caution">
    <text evidence="1">The sequence shown here is derived from an EMBL/GenBank/DDBJ whole genome shotgun (WGS) entry which is preliminary data.</text>
</comment>
<evidence type="ECO:0000313" key="1">
    <source>
        <dbReference type="EMBL" id="PKK67094.1"/>
    </source>
</evidence>
<proteinExistence type="predicted"/>